<dbReference type="AlphaFoldDB" id="A0A8J6C7B9"/>
<reference evidence="1" key="1">
    <citation type="submission" date="2021-05" db="EMBL/GenBank/DDBJ databases">
        <title>The genome of the haptophyte Pavlova lutheri (Diacronema luteri, Pavlovales) - a model for lipid biosynthesis in eukaryotic algae.</title>
        <authorList>
            <person name="Hulatt C.J."/>
            <person name="Posewitz M.C."/>
        </authorList>
    </citation>
    <scope>NUCLEOTIDE SEQUENCE</scope>
    <source>
        <strain evidence="1">NIVA-4/92</strain>
    </source>
</reference>
<dbReference type="Proteomes" id="UP000751190">
    <property type="component" value="Unassembled WGS sequence"/>
</dbReference>
<keyword evidence="2" id="KW-1185">Reference proteome</keyword>
<dbReference type="OMA" id="THASCAA"/>
<organism evidence="1 2">
    <name type="scientific">Diacronema lutheri</name>
    <name type="common">Unicellular marine alga</name>
    <name type="synonym">Monochrysis lutheri</name>
    <dbReference type="NCBI Taxonomy" id="2081491"/>
    <lineage>
        <taxon>Eukaryota</taxon>
        <taxon>Haptista</taxon>
        <taxon>Haptophyta</taxon>
        <taxon>Pavlovophyceae</taxon>
        <taxon>Pavlovales</taxon>
        <taxon>Pavlovaceae</taxon>
        <taxon>Diacronema</taxon>
    </lineage>
</organism>
<sequence>MTLPWNLLALTARLQPVARAPHGLAPVAGAGASARSFDVRFGIVMPTALHADHFSRACDLVSSAAENTAAKVYVVFSSQADSAHFLASYSWLDVDMSIDFARLAAVQVSGLHVPVPSEFASNPITYKRWRALERLFRATPAKHLVAIDDEARVRRRAPGAPDWEWFLARRAWNREVLAGLPRLKESSTSLKQVIMRESCRVIGDAPLIGYAWWSDAPVYDREDFFDFYARIDWRRARMWQVFDALAYACYKVWQRGWRLTFVEKNLELMPCNGQETVARATNHTFMWAFGPSNCPTGASRFMEFHLDRQQNKDVSYAHQQCAPSSGSHAAVGGEVNTSRAMASLSSRSAASAR</sequence>
<gene>
    <name evidence="1" type="ORF">KFE25_010632</name>
</gene>
<comment type="caution">
    <text evidence="1">The sequence shown here is derived from an EMBL/GenBank/DDBJ whole genome shotgun (WGS) entry which is preliminary data.</text>
</comment>
<protein>
    <submittedName>
        <fullName evidence="1">Uncharacterized protein</fullName>
    </submittedName>
</protein>
<dbReference type="OrthoDB" id="10648083at2759"/>
<name>A0A8J6C7B9_DIALT</name>
<evidence type="ECO:0000313" key="2">
    <source>
        <dbReference type="Proteomes" id="UP000751190"/>
    </source>
</evidence>
<evidence type="ECO:0000313" key="1">
    <source>
        <dbReference type="EMBL" id="KAG8460881.1"/>
    </source>
</evidence>
<proteinExistence type="predicted"/>
<accession>A0A8J6C7B9</accession>
<dbReference type="EMBL" id="JAGTXO010000029">
    <property type="protein sequence ID" value="KAG8460881.1"/>
    <property type="molecule type" value="Genomic_DNA"/>
</dbReference>